<evidence type="ECO:0000259" key="4">
    <source>
        <dbReference type="PROSITE" id="PS01124"/>
    </source>
</evidence>
<dbReference type="EMBL" id="LZEU01000001">
    <property type="protein sequence ID" value="MBC9250928.1"/>
    <property type="molecule type" value="Genomic_DNA"/>
</dbReference>
<name>A0ABR7S0E5_AQUAC</name>
<dbReference type="SMART" id="SM00342">
    <property type="entry name" value="HTH_ARAC"/>
    <property type="match status" value="1"/>
</dbReference>
<dbReference type="RefSeq" id="WP_187805994.1">
    <property type="nucleotide sequence ID" value="NZ_LZEU01000001.1"/>
</dbReference>
<dbReference type="PROSITE" id="PS00041">
    <property type="entry name" value="HTH_ARAC_FAMILY_1"/>
    <property type="match status" value="1"/>
</dbReference>
<dbReference type="InterPro" id="IPR020449">
    <property type="entry name" value="Tscrpt_reg_AraC-type_HTH"/>
</dbReference>
<evidence type="ECO:0000313" key="6">
    <source>
        <dbReference type="Proteomes" id="UP000744555"/>
    </source>
</evidence>
<keyword evidence="1" id="KW-0805">Transcription regulation</keyword>
<feature type="domain" description="HTH araC/xylS-type" evidence="4">
    <location>
        <begin position="240"/>
        <end position="337"/>
    </location>
</feature>
<dbReference type="PRINTS" id="PR00032">
    <property type="entry name" value="HTHARAC"/>
</dbReference>
<keyword evidence="2" id="KW-0238">DNA-binding</keyword>
<accession>A0ABR7S0E5</accession>
<dbReference type="InterPro" id="IPR018060">
    <property type="entry name" value="HTH_AraC"/>
</dbReference>
<proteinExistence type="predicted"/>
<reference evidence="5 6" key="1">
    <citation type="submission" date="2016-06" db="EMBL/GenBank/DDBJ databases">
        <authorList>
            <person name="Ramos C."/>
            <person name="Pintado A."/>
            <person name="Crespo-Gomez J.I."/>
        </authorList>
    </citation>
    <scope>NUCLEOTIDE SEQUENCE [LARGE SCALE GENOMIC DNA]</scope>
    <source>
        <strain evidence="5 6">AVO110</strain>
    </source>
</reference>
<keyword evidence="6" id="KW-1185">Reference proteome</keyword>
<keyword evidence="3" id="KW-0804">Transcription</keyword>
<dbReference type="Pfam" id="PF12833">
    <property type="entry name" value="HTH_18"/>
    <property type="match status" value="1"/>
</dbReference>
<dbReference type="Gene3D" id="1.10.10.60">
    <property type="entry name" value="Homeodomain-like"/>
    <property type="match status" value="1"/>
</dbReference>
<evidence type="ECO:0000313" key="5">
    <source>
        <dbReference type="EMBL" id="MBC9250928.1"/>
    </source>
</evidence>
<dbReference type="InterPro" id="IPR018062">
    <property type="entry name" value="HTH_AraC-typ_CS"/>
</dbReference>
<comment type="caution">
    <text evidence="5">The sequence shown here is derived from an EMBL/GenBank/DDBJ whole genome shotgun (WGS) entry which is preliminary data.</text>
</comment>
<protein>
    <recommendedName>
        <fullName evidence="4">HTH araC/xylS-type domain-containing protein</fullName>
    </recommendedName>
</protein>
<gene>
    <name evidence="5" type="ORF">A9179_11625</name>
</gene>
<dbReference type="SUPFAM" id="SSF46689">
    <property type="entry name" value="Homeodomain-like"/>
    <property type="match status" value="1"/>
</dbReference>
<dbReference type="PANTHER" id="PTHR47894:SF1">
    <property type="entry name" value="HTH-TYPE TRANSCRIPTIONAL REGULATOR VQSM"/>
    <property type="match status" value="1"/>
</dbReference>
<evidence type="ECO:0000256" key="2">
    <source>
        <dbReference type="ARBA" id="ARBA00023125"/>
    </source>
</evidence>
<dbReference type="PROSITE" id="PS01124">
    <property type="entry name" value="HTH_ARAC_FAMILY_2"/>
    <property type="match status" value="1"/>
</dbReference>
<dbReference type="InterPro" id="IPR032687">
    <property type="entry name" value="AraC-type_N"/>
</dbReference>
<sequence>MHANDVRQLRIPGIFPAAYLSFIRERGIDPGPLLRTAGLFLTVDNLAVQGLTFAAMERLFDAIWTVFPEESLGFRAGSLVPPTSFGSLGFGMLCSATVGDAITLCQRYWDLLGRGVRMQHQVIRAECILTLVQEVPVQGTYRRWMLETGVATVWRSLVAMIPDATDEIEITFDMPSPSYLDQVMQSLGKVRYEAPATTLRFPAALLERALPMRSEPGLRQAEALCETQLMLCMQPESMILRVQRYLGLSVGGYPALPEVAERLHVSPRTLRRRLADEGSGFSRLLEEARLQDALRLLEDVRFSVTDVASRLGYESSANFSRSFKQWAGRTPSRYRQERGV</sequence>
<dbReference type="Pfam" id="PF12625">
    <property type="entry name" value="Arabinose_bd"/>
    <property type="match status" value="1"/>
</dbReference>
<evidence type="ECO:0000256" key="3">
    <source>
        <dbReference type="ARBA" id="ARBA00023163"/>
    </source>
</evidence>
<evidence type="ECO:0000256" key="1">
    <source>
        <dbReference type="ARBA" id="ARBA00023015"/>
    </source>
</evidence>
<dbReference type="Proteomes" id="UP000744555">
    <property type="component" value="Unassembled WGS sequence"/>
</dbReference>
<organism evidence="5 6">
    <name type="scientific">Aquipseudomonas alcaligenes</name>
    <name type="common">Pseudomonas alcaligenes</name>
    <dbReference type="NCBI Taxonomy" id="43263"/>
    <lineage>
        <taxon>Bacteria</taxon>
        <taxon>Pseudomonadati</taxon>
        <taxon>Pseudomonadota</taxon>
        <taxon>Gammaproteobacteria</taxon>
        <taxon>Pseudomonadales</taxon>
        <taxon>Pseudomonadaceae</taxon>
        <taxon>Aquipseudomonas</taxon>
    </lineage>
</organism>
<dbReference type="PANTHER" id="PTHR47894">
    <property type="entry name" value="HTH-TYPE TRANSCRIPTIONAL REGULATOR GADX"/>
    <property type="match status" value="1"/>
</dbReference>
<dbReference type="InterPro" id="IPR009057">
    <property type="entry name" value="Homeodomain-like_sf"/>
</dbReference>